<evidence type="ECO:0000313" key="2">
    <source>
        <dbReference type="Proteomes" id="UP001263246"/>
    </source>
</evidence>
<comment type="caution">
    <text evidence="1">The sequence shown here is derived from an EMBL/GenBank/DDBJ whole genome shotgun (WGS) entry which is preliminary data.</text>
</comment>
<evidence type="ECO:0000313" key="1">
    <source>
        <dbReference type="EMBL" id="MDU8688577.1"/>
    </source>
</evidence>
<gene>
    <name evidence="1" type="ORF">RX402_07440</name>
</gene>
<dbReference type="Pfam" id="PF18928">
    <property type="entry name" value="DUF5677"/>
    <property type="match status" value="1"/>
</dbReference>
<name>A0ABU3TZ57_9FIRM</name>
<dbReference type="InterPro" id="IPR043733">
    <property type="entry name" value="DUF5677"/>
</dbReference>
<organism evidence="1 2">
    <name type="scientific">Faecalibacterium wellingii</name>
    <dbReference type="NCBI Taxonomy" id="2929491"/>
    <lineage>
        <taxon>Bacteria</taxon>
        <taxon>Bacillati</taxon>
        <taxon>Bacillota</taxon>
        <taxon>Clostridia</taxon>
        <taxon>Eubacteriales</taxon>
        <taxon>Oscillospiraceae</taxon>
        <taxon>Faecalibacterium</taxon>
    </lineage>
</organism>
<dbReference type="EMBL" id="JAWHPR010000003">
    <property type="protein sequence ID" value="MDU8688577.1"/>
    <property type="molecule type" value="Genomic_DNA"/>
</dbReference>
<protein>
    <submittedName>
        <fullName evidence="1">DUF5677 domain-containing protein</fullName>
    </submittedName>
</protein>
<dbReference type="Proteomes" id="UP001263246">
    <property type="component" value="Unassembled WGS sequence"/>
</dbReference>
<sequence length="327" mass="37039">MEENKFQDVLGNILMETLSNRADELQKEGKSISDISKILNDDKISSIVEKLLERASSDNVSFYKSHLHEIIEDADIEKNRFLQHHHSIWGECFEASRVMYIIAVEGAEAFCHYVTDNIPIDTRESKQFTFLALQHIHGRVCQQFAEVLCLMENGFADGAYARWRSMFELCCTATFISEQGEQIAKQYIEASKSDKQKYEWTKGAKDPSGKEITIKTFAALQSQCHVNEKWKPQYKLACSIIHPTPQGTMGRLSNADNSNCVPVGQSNFGISIPAEHSAISLAWATNIFLTVFTYMDGLSTCETLNKWIDVIRALYFSAMDNYKGGKK</sequence>
<keyword evidence="2" id="KW-1185">Reference proteome</keyword>
<proteinExistence type="predicted"/>
<accession>A0ABU3TZ57</accession>
<reference evidence="1 2" key="1">
    <citation type="submission" date="2023-10" db="EMBL/GenBank/DDBJ databases">
        <title>Host Genetic Regulation of Human Gut Microbial Structural Variation.</title>
        <authorList>
            <person name="Harmsen H.J.M."/>
        </authorList>
    </citation>
    <scope>NUCLEOTIDE SEQUENCE [LARGE SCALE GENOMIC DNA]</scope>
    <source>
        <strain evidence="1 2">HTF-F</strain>
    </source>
</reference>
<dbReference type="RefSeq" id="WP_249236841.1">
    <property type="nucleotide sequence ID" value="NZ_CP094473.1"/>
</dbReference>